<reference evidence="1 2" key="1">
    <citation type="submission" date="2018-12" db="EMBL/GenBank/DDBJ databases">
        <authorList>
            <person name="Feng G."/>
            <person name="Zhu H."/>
        </authorList>
    </citation>
    <scope>NUCLEOTIDE SEQUENCE [LARGE SCALE GENOMIC DNA]</scope>
    <source>
        <strain evidence="1 2">9PBR-2</strain>
    </source>
</reference>
<dbReference type="RefSeq" id="WP_125429099.1">
    <property type="nucleotide sequence ID" value="NZ_RWIS01000005.1"/>
</dbReference>
<protein>
    <submittedName>
        <fullName evidence="1">Uncharacterized protein</fullName>
    </submittedName>
</protein>
<dbReference type="AlphaFoldDB" id="A0A3R9NIT5"/>
<evidence type="ECO:0000313" key="2">
    <source>
        <dbReference type="Proteomes" id="UP000280066"/>
    </source>
</evidence>
<dbReference type="EMBL" id="RWIS01000005">
    <property type="protein sequence ID" value="RSK33946.1"/>
    <property type="molecule type" value="Genomic_DNA"/>
</dbReference>
<keyword evidence="2" id="KW-1185">Reference proteome</keyword>
<comment type="caution">
    <text evidence="1">The sequence shown here is derived from an EMBL/GenBank/DDBJ whole genome shotgun (WGS) entry which is preliminary data.</text>
</comment>
<gene>
    <name evidence="1" type="ORF">EI290_09580</name>
</gene>
<dbReference type="Proteomes" id="UP000280066">
    <property type="component" value="Unassembled WGS sequence"/>
</dbReference>
<dbReference type="OrthoDB" id="9886996at2"/>
<organism evidence="1 2">
    <name type="scientific">Hymenobacter metallilatus</name>
    <dbReference type="NCBI Taxonomy" id="2493666"/>
    <lineage>
        <taxon>Bacteria</taxon>
        <taxon>Pseudomonadati</taxon>
        <taxon>Bacteroidota</taxon>
        <taxon>Cytophagia</taxon>
        <taxon>Cytophagales</taxon>
        <taxon>Hymenobacteraceae</taxon>
        <taxon>Hymenobacter</taxon>
    </lineage>
</organism>
<accession>A0A3R9NIT5</accession>
<sequence length="99" mass="11207">MAKHLITPDLDHALRQFAARMPEPAFANGAPQPGAVLASQYPDLLTIHGQPLVGHKLYLVVTKHTRRRHLRELRRVYRAGGRPALVKHLQPYADFLKTE</sequence>
<proteinExistence type="predicted"/>
<name>A0A3R9NIT5_9BACT</name>
<evidence type="ECO:0000313" key="1">
    <source>
        <dbReference type="EMBL" id="RSK33946.1"/>
    </source>
</evidence>